<accession>A0A6A6P4J7</accession>
<feature type="domain" description="Major facilitator superfamily (MFS) profile" evidence="9">
    <location>
        <begin position="39"/>
        <end position="483"/>
    </location>
</feature>
<dbReference type="InterPro" id="IPR050360">
    <property type="entry name" value="MFS_Sugar_Transporters"/>
</dbReference>
<dbReference type="OrthoDB" id="6612291at2759"/>
<dbReference type="PANTHER" id="PTHR48022:SF5">
    <property type="entry name" value="ALPHA-GLUCOSIDES PERMEASE MPH2-RELATED"/>
    <property type="match status" value="1"/>
</dbReference>
<feature type="transmembrane region" description="Helical" evidence="8">
    <location>
        <begin position="335"/>
        <end position="352"/>
    </location>
</feature>
<dbReference type="GO" id="GO:0005351">
    <property type="term" value="F:carbohydrate:proton symporter activity"/>
    <property type="evidence" value="ECO:0007669"/>
    <property type="project" value="TreeGrafter"/>
</dbReference>
<evidence type="ECO:0000259" key="9">
    <source>
        <dbReference type="PROSITE" id="PS50850"/>
    </source>
</evidence>
<dbReference type="InterPro" id="IPR005828">
    <property type="entry name" value="MFS_sugar_transport-like"/>
</dbReference>
<keyword evidence="11" id="KW-1185">Reference proteome</keyword>
<organism evidence="10 11">
    <name type="scientific">Lineolata rhizophorae</name>
    <dbReference type="NCBI Taxonomy" id="578093"/>
    <lineage>
        <taxon>Eukaryota</taxon>
        <taxon>Fungi</taxon>
        <taxon>Dikarya</taxon>
        <taxon>Ascomycota</taxon>
        <taxon>Pezizomycotina</taxon>
        <taxon>Dothideomycetes</taxon>
        <taxon>Dothideomycetes incertae sedis</taxon>
        <taxon>Lineolatales</taxon>
        <taxon>Lineolataceae</taxon>
        <taxon>Lineolata</taxon>
    </lineage>
</organism>
<evidence type="ECO:0000256" key="1">
    <source>
        <dbReference type="ARBA" id="ARBA00004141"/>
    </source>
</evidence>
<evidence type="ECO:0000256" key="4">
    <source>
        <dbReference type="ARBA" id="ARBA00022692"/>
    </source>
</evidence>
<keyword evidence="3 7" id="KW-0813">Transport</keyword>
<dbReference type="Proteomes" id="UP000799766">
    <property type="component" value="Unassembled WGS sequence"/>
</dbReference>
<keyword evidence="4 8" id="KW-0812">Transmembrane</keyword>
<keyword evidence="10" id="KW-0762">Sugar transport</keyword>
<keyword evidence="5 8" id="KW-1133">Transmembrane helix</keyword>
<feature type="transmembrane region" description="Helical" evidence="8">
    <location>
        <begin position="213"/>
        <end position="234"/>
    </location>
</feature>
<evidence type="ECO:0000313" key="11">
    <source>
        <dbReference type="Proteomes" id="UP000799766"/>
    </source>
</evidence>
<dbReference type="Pfam" id="PF00083">
    <property type="entry name" value="Sugar_tr"/>
    <property type="match status" value="1"/>
</dbReference>
<protein>
    <submittedName>
        <fullName evidence="10">Putative sugar transporter</fullName>
    </submittedName>
</protein>
<feature type="transmembrane region" description="Helical" evidence="8">
    <location>
        <begin position="461"/>
        <end position="479"/>
    </location>
</feature>
<feature type="transmembrane region" description="Helical" evidence="8">
    <location>
        <begin position="426"/>
        <end position="449"/>
    </location>
</feature>
<dbReference type="FunFam" id="1.20.1250.20:FF:000149">
    <property type="entry name" value="MFS transporter, SP family, general alpha glucoside:H+ symporter"/>
    <property type="match status" value="1"/>
</dbReference>
<evidence type="ECO:0000256" key="7">
    <source>
        <dbReference type="RuleBase" id="RU003346"/>
    </source>
</evidence>
<evidence type="ECO:0000256" key="6">
    <source>
        <dbReference type="ARBA" id="ARBA00023136"/>
    </source>
</evidence>
<dbReference type="Gene3D" id="1.20.1250.20">
    <property type="entry name" value="MFS general substrate transporter like domains"/>
    <property type="match status" value="1"/>
</dbReference>
<dbReference type="EMBL" id="MU001677">
    <property type="protein sequence ID" value="KAF2458708.1"/>
    <property type="molecule type" value="Genomic_DNA"/>
</dbReference>
<reference evidence="10" key="1">
    <citation type="journal article" date="2020" name="Stud. Mycol.">
        <title>101 Dothideomycetes genomes: a test case for predicting lifestyles and emergence of pathogens.</title>
        <authorList>
            <person name="Haridas S."/>
            <person name="Albert R."/>
            <person name="Binder M."/>
            <person name="Bloem J."/>
            <person name="Labutti K."/>
            <person name="Salamov A."/>
            <person name="Andreopoulos B."/>
            <person name="Baker S."/>
            <person name="Barry K."/>
            <person name="Bills G."/>
            <person name="Bluhm B."/>
            <person name="Cannon C."/>
            <person name="Castanera R."/>
            <person name="Culley D."/>
            <person name="Daum C."/>
            <person name="Ezra D."/>
            <person name="Gonzalez J."/>
            <person name="Henrissat B."/>
            <person name="Kuo A."/>
            <person name="Liang C."/>
            <person name="Lipzen A."/>
            <person name="Lutzoni F."/>
            <person name="Magnuson J."/>
            <person name="Mondo S."/>
            <person name="Nolan M."/>
            <person name="Ohm R."/>
            <person name="Pangilinan J."/>
            <person name="Park H.-J."/>
            <person name="Ramirez L."/>
            <person name="Alfaro M."/>
            <person name="Sun H."/>
            <person name="Tritt A."/>
            <person name="Yoshinaga Y."/>
            <person name="Zwiers L.-H."/>
            <person name="Turgeon B."/>
            <person name="Goodwin S."/>
            <person name="Spatafora J."/>
            <person name="Crous P."/>
            <person name="Grigoriev I."/>
        </authorList>
    </citation>
    <scope>NUCLEOTIDE SEQUENCE</scope>
    <source>
        <strain evidence="10">ATCC 16933</strain>
    </source>
</reference>
<feature type="transmembrane region" description="Helical" evidence="8">
    <location>
        <begin position="140"/>
        <end position="162"/>
    </location>
</feature>
<feature type="transmembrane region" description="Helical" evidence="8">
    <location>
        <begin position="359"/>
        <end position="381"/>
    </location>
</feature>
<dbReference type="InterPro" id="IPR003663">
    <property type="entry name" value="Sugar/inositol_transpt"/>
</dbReference>
<name>A0A6A6P4J7_9PEZI</name>
<dbReference type="InterPro" id="IPR036259">
    <property type="entry name" value="MFS_trans_sf"/>
</dbReference>
<proteinExistence type="inferred from homology"/>
<comment type="similarity">
    <text evidence="2 7">Belongs to the major facilitator superfamily. Sugar transporter (TC 2.A.1.1) family.</text>
</comment>
<evidence type="ECO:0000313" key="10">
    <source>
        <dbReference type="EMBL" id="KAF2458708.1"/>
    </source>
</evidence>
<evidence type="ECO:0000256" key="5">
    <source>
        <dbReference type="ARBA" id="ARBA00022989"/>
    </source>
</evidence>
<dbReference type="SUPFAM" id="SSF103473">
    <property type="entry name" value="MFS general substrate transporter"/>
    <property type="match status" value="1"/>
</dbReference>
<dbReference type="PANTHER" id="PTHR48022">
    <property type="entry name" value="PLASTIDIC GLUCOSE TRANSPORTER 4"/>
    <property type="match status" value="1"/>
</dbReference>
<gene>
    <name evidence="10" type="ORF">BDY21DRAFT_301800</name>
</gene>
<dbReference type="PROSITE" id="PS50850">
    <property type="entry name" value="MFS"/>
    <property type="match status" value="1"/>
</dbReference>
<feature type="transmembrane region" description="Helical" evidence="8">
    <location>
        <begin position="174"/>
        <end position="193"/>
    </location>
</feature>
<keyword evidence="6 8" id="KW-0472">Membrane</keyword>
<feature type="transmembrane region" description="Helical" evidence="8">
    <location>
        <begin position="387"/>
        <end position="414"/>
    </location>
</feature>
<evidence type="ECO:0000256" key="3">
    <source>
        <dbReference type="ARBA" id="ARBA00022448"/>
    </source>
</evidence>
<feature type="transmembrane region" description="Helical" evidence="8">
    <location>
        <begin position="296"/>
        <end position="315"/>
    </location>
</feature>
<sequence>MSVNPAMADLATDAARATSQQHSMSLLQGLRTYPHAVMWSVVLSAAIVMDGFDKVLINNLYAYPPFQREFGVQQPDGSYELTATWQSALSNGALVGEIIGLMINGLAIDKFGYRRTMAASLVAVALLIFIPFFANNIETLLAGQILMGITWGVFQTITTAYAADVCPVSLRAYLTTYVNMCWVIGQFIASGVLKGVGSRDDKWGYKIPFALQWVWPVPIIIGVVLAPESPWWLVRKDRINDAKRSQLRLISKSHGQNSGADDVIAMIQHTDALEKAVSAGTAYWDCLKKTDLRRTIIVCCTWTVQILCGSTFMGYSTYFYTKAGLDTSHAFSMSLGQYALGIIGTMFSWVLMGHFGRRTLYLAGEGIMCILLLVIGLAAIAEASDSAKWAIGTMLLLYTFVYDATVGPVCYALVSELPSTRLRAKSIVLARNCYNIAGIITNIITPRMLNTSAWDWGAKSGFFWAGLCGLCFVWSYFYLPEPKGRTFGELDVLFEHKISARKFKMTPVDPFMSDLARRQSLATPTSNESRIVQTEEFGKV</sequence>
<dbReference type="InterPro" id="IPR020846">
    <property type="entry name" value="MFS_dom"/>
</dbReference>
<dbReference type="NCBIfam" id="TIGR00879">
    <property type="entry name" value="SP"/>
    <property type="match status" value="1"/>
</dbReference>
<dbReference type="AlphaFoldDB" id="A0A6A6P4J7"/>
<evidence type="ECO:0000256" key="8">
    <source>
        <dbReference type="SAM" id="Phobius"/>
    </source>
</evidence>
<comment type="subcellular location">
    <subcellularLocation>
        <location evidence="1">Membrane</location>
        <topology evidence="1">Multi-pass membrane protein</topology>
    </subcellularLocation>
</comment>
<dbReference type="GO" id="GO:0016020">
    <property type="term" value="C:membrane"/>
    <property type="evidence" value="ECO:0007669"/>
    <property type="project" value="UniProtKB-SubCell"/>
</dbReference>
<feature type="transmembrane region" description="Helical" evidence="8">
    <location>
        <begin position="116"/>
        <end position="134"/>
    </location>
</feature>
<evidence type="ECO:0000256" key="2">
    <source>
        <dbReference type="ARBA" id="ARBA00010992"/>
    </source>
</evidence>